<feature type="non-terminal residue" evidence="2">
    <location>
        <position position="1"/>
    </location>
</feature>
<sequence length="52" mass="5899">RTHMGRRINPANETSREHGGRASHRIKGVLGETKNRDESSSLPWFVDVEVVK</sequence>
<reference evidence="2 3" key="1">
    <citation type="journal article" date="2018" name="Front. Plant Sci.">
        <title>Red Clover (Trifolium pratense) and Zigzag Clover (T. medium) - A Picture of Genomic Similarities and Differences.</title>
        <authorList>
            <person name="Dluhosova J."/>
            <person name="Istvanek J."/>
            <person name="Nedelnik J."/>
            <person name="Repkova J."/>
        </authorList>
    </citation>
    <scope>NUCLEOTIDE SEQUENCE [LARGE SCALE GENOMIC DNA]</scope>
    <source>
        <strain evidence="3">cv. 10/8</strain>
        <tissue evidence="2">Leaf</tissue>
    </source>
</reference>
<evidence type="ECO:0000313" key="3">
    <source>
        <dbReference type="Proteomes" id="UP000265520"/>
    </source>
</evidence>
<dbReference type="EMBL" id="LXQA010106813">
    <property type="protein sequence ID" value="MCI17730.1"/>
    <property type="molecule type" value="Genomic_DNA"/>
</dbReference>
<evidence type="ECO:0000313" key="2">
    <source>
        <dbReference type="EMBL" id="MCI17730.1"/>
    </source>
</evidence>
<accession>A0A392Q1Z3</accession>
<name>A0A392Q1Z3_9FABA</name>
<organism evidence="2 3">
    <name type="scientific">Trifolium medium</name>
    <dbReference type="NCBI Taxonomy" id="97028"/>
    <lineage>
        <taxon>Eukaryota</taxon>
        <taxon>Viridiplantae</taxon>
        <taxon>Streptophyta</taxon>
        <taxon>Embryophyta</taxon>
        <taxon>Tracheophyta</taxon>
        <taxon>Spermatophyta</taxon>
        <taxon>Magnoliopsida</taxon>
        <taxon>eudicotyledons</taxon>
        <taxon>Gunneridae</taxon>
        <taxon>Pentapetalae</taxon>
        <taxon>rosids</taxon>
        <taxon>fabids</taxon>
        <taxon>Fabales</taxon>
        <taxon>Fabaceae</taxon>
        <taxon>Papilionoideae</taxon>
        <taxon>50 kb inversion clade</taxon>
        <taxon>NPAAA clade</taxon>
        <taxon>Hologalegina</taxon>
        <taxon>IRL clade</taxon>
        <taxon>Trifolieae</taxon>
        <taxon>Trifolium</taxon>
    </lineage>
</organism>
<dbReference type="AlphaFoldDB" id="A0A392Q1Z3"/>
<evidence type="ECO:0000256" key="1">
    <source>
        <dbReference type="SAM" id="MobiDB-lite"/>
    </source>
</evidence>
<proteinExistence type="predicted"/>
<protein>
    <submittedName>
        <fullName evidence="2">Uncharacterized protein</fullName>
    </submittedName>
</protein>
<keyword evidence="3" id="KW-1185">Reference proteome</keyword>
<comment type="caution">
    <text evidence="2">The sequence shown here is derived from an EMBL/GenBank/DDBJ whole genome shotgun (WGS) entry which is preliminary data.</text>
</comment>
<feature type="region of interest" description="Disordered" evidence="1">
    <location>
        <begin position="1"/>
        <end position="39"/>
    </location>
</feature>
<dbReference type="Proteomes" id="UP000265520">
    <property type="component" value="Unassembled WGS sequence"/>
</dbReference>